<dbReference type="Gene3D" id="3.10.105.10">
    <property type="entry name" value="Dipeptide-binding Protein, Domain 3"/>
    <property type="match status" value="1"/>
</dbReference>
<keyword evidence="3" id="KW-0813">Transport</keyword>
<dbReference type="PANTHER" id="PTHR30290:SF10">
    <property type="entry name" value="PERIPLASMIC OLIGOPEPTIDE-BINDING PROTEIN-RELATED"/>
    <property type="match status" value="1"/>
</dbReference>
<protein>
    <submittedName>
        <fullName evidence="7">Peptide/nickel transport system substrate-binding protein</fullName>
    </submittedName>
</protein>
<evidence type="ECO:0000313" key="8">
    <source>
        <dbReference type="Proteomes" id="UP000181980"/>
    </source>
</evidence>
<feature type="domain" description="Solute-binding protein family 5" evidence="6">
    <location>
        <begin position="94"/>
        <end position="472"/>
    </location>
</feature>
<keyword evidence="8" id="KW-1185">Reference proteome</keyword>
<evidence type="ECO:0000256" key="1">
    <source>
        <dbReference type="ARBA" id="ARBA00004196"/>
    </source>
</evidence>
<keyword evidence="4 5" id="KW-0732">Signal</keyword>
<feature type="chain" id="PRO_5010212885" evidence="5">
    <location>
        <begin position="34"/>
        <end position="554"/>
    </location>
</feature>
<feature type="signal peptide" evidence="5">
    <location>
        <begin position="1"/>
        <end position="33"/>
    </location>
</feature>
<dbReference type="AlphaFoldDB" id="A0A1H5L381"/>
<dbReference type="GO" id="GO:0030313">
    <property type="term" value="C:cell envelope"/>
    <property type="evidence" value="ECO:0007669"/>
    <property type="project" value="UniProtKB-SubCell"/>
</dbReference>
<reference evidence="8" key="1">
    <citation type="submission" date="2016-10" db="EMBL/GenBank/DDBJ databases">
        <authorList>
            <person name="Varghese N."/>
            <person name="Submissions S."/>
        </authorList>
    </citation>
    <scope>NUCLEOTIDE SEQUENCE [LARGE SCALE GENOMIC DNA]</scope>
    <source>
        <strain evidence="8">DSM 45237</strain>
    </source>
</reference>
<evidence type="ECO:0000256" key="4">
    <source>
        <dbReference type="ARBA" id="ARBA00022729"/>
    </source>
</evidence>
<evidence type="ECO:0000259" key="6">
    <source>
        <dbReference type="Pfam" id="PF00496"/>
    </source>
</evidence>
<comment type="subcellular location">
    <subcellularLocation>
        <location evidence="1">Cell envelope</location>
    </subcellularLocation>
</comment>
<dbReference type="Pfam" id="PF00496">
    <property type="entry name" value="SBP_bac_5"/>
    <property type="match status" value="1"/>
</dbReference>
<gene>
    <name evidence="7" type="ORF">SAMN04488561_2392</name>
</gene>
<accession>A0A1H5L381</accession>
<evidence type="ECO:0000256" key="5">
    <source>
        <dbReference type="SAM" id="SignalP"/>
    </source>
</evidence>
<comment type="similarity">
    <text evidence="2">Belongs to the bacterial solute-binding protein 5 family.</text>
</comment>
<dbReference type="Proteomes" id="UP000181980">
    <property type="component" value="Unassembled WGS sequence"/>
</dbReference>
<dbReference type="SUPFAM" id="SSF53850">
    <property type="entry name" value="Periplasmic binding protein-like II"/>
    <property type="match status" value="1"/>
</dbReference>
<proteinExistence type="inferred from homology"/>
<dbReference type="GO" id="GO:0043190">
    <property type="term" value="C:ATP-binding cassette (ABC) transporter complex"/>
    <property type="evidence" value="ECO:0007669"/>
    <property type="project" value="InterPro"/>
</dbReference>
<sequence>MTTTHAPIHRRRRLAAAASTVLLLVTAACSSGAADDDTEDAAASGEPVRGGELVYLDAEIPISALIQEQGTWQDRALFWNLTDRLVYRNAETGEFEPWIAQSWEVSDDGLRYDFVIRDGVSYSDGTPVDAQSVARNLTRQVYGDEAKGLAKNYAFPDDAQITADPATRTVTVVLTQPWAPLLGALTGWAAGLVADSVFELTREEQSDYTNLVGSGPFTVQSVEYGKSYVLTRRDGYAWAPESSPNQGEAYLDTVAITPVQEDSVRLGTLRSGQAHLLRYVQPSEERALADDGYTIVARSGVGLANQWPLRQNVWPGDDPDVRKALQLAVDREQIIEDLYTENWSAATSVLAPGTAGYTDLSAEIGYDPERAATLLDEAGFAERDADGYRVRDGRRLSLKTYVDVFDNTAKALFQHIQAQFKDLGVEVVIDETDYSSYGQTVNADPAVNFTRTGWPHPDPAHGLWNVYSSGRADSLKLEGADPQLDALLDAGLHAPGADAESAALAETQRYLLENALTIPILNDTQVYAGAPDLHGFTLSDGGLPEYQRAWLDAG</sequence>
<evidence type="ECO:0000256" key="2">
    <source>
        <dbReference type="ARBA" id="ARBA00005695"/>
    </source>
</evidence>
<dbReference type="PANTHER" id="PTHR30290">
    <property type="entry name" value="PERIPLASMIC BINDING COMPONENT OF ABC TRANSPORTER"/>
    <property type="match status" value="1"/>
</dbReference>
<dbReference type="GO" id="GO:1904680">
    <property type="term" value="F:peptide transmembrane transporter activity"/>
    <property type="evidence" value="ECO:0007669"/>
    <property type="project" value="TreeGrafter"/>
</dbReference>
<dbReference type="PIRSF" id="PIRSF002741">
    <property type="entry name" value="MppA"/>
    <property type="match status" value="1"/>
</dbReference>
<dbReference type="InterPro" id="IPR039424">
    <property type="entry name" value="SBP_5"/>
</dbReference>
<dbReference type="EMBL" id="FNUC01000003">
    <property type="protein sequence ID" value="SEE71599.1"/>
    <property type="molecule type" value="Genomic_DNA"/>
</dbReference>
<dbReference type="GO" id="GO:0042597">
    <property type="term" value="C:periplasmic space"/>
    <property type="evidence" value="ECO:0007669"/>
    <property type="project" value="UniProtKB-ARBA"/>
</dbReference>
<dbReference type="InterPro" id="IPR000914">
    <property type="entry name" value="SBP_5_dom"/>
</dbReference>
<dbReference type="Gene3D" id="3.40.190.10">
    <property type="entry name" value="Periplasmic binding protein-like II"/>
    <property type="match status" value="1"/>
</dbReference>
<evidence type="ECO:0000256" key="3">
    <source>
        <dbReference type="ARBA" id="ARBA00022448"/>
    </source>
</evidence>
<evidence type="ECO:0000313" key="7">
    <source>
        <dbReference type="EMBL" id="SEE71599.1"/>
    </source>
</evidence>
<name>A0A1H5L381_9ACTN</name>
<dbReference type="InterPro" id="IPR030678">
    <property type="entry name" value="Peptide/Ni-bd"/>
</dbReference>
<organism evidence="7 8">
    <name type="scientific">Jiangella alba</name>
    <dbReference type="NCBI Taxonomy" id="561176"/>
    <lineage>
        <taxon>Bacteria</taxon>
        <taxon>Bacillati</taxon>
        <taxon>Actinomycetota</taxon>
        <taxon>Actinomycetes</taxon>
        <taxon>Jiangellales</taxon>
        <taxon>Jiangellaceae</taxon>
        <taxon>Jiangella</taxon>
    </lineage>
</organism>
<dbReference type="STRING" id="561176.SAMN04488561_2392"/>
<dbReference type="OrthoDB" id="5240629at2"/>
<dbReference type="RefSeq" id="WP_069115174.1">
    <property type="nucleotide sequence ID" value="NZ_FNUC01000003.1"/>
</dbReference>
<dbReference type="GO" id="GO:0015833">
    <property type="term" value="P:peptide transport"/>
    <property type="evidence" value="ECO:0007669"/>
    <property type="project" value="TreeGrafter"/>
</dbReference>